<sequence>MKDLYVENAIWGRFNNPEAYLQSRKETEKWLRQAFIAKGGCPQEEYPLYMVAGTSNMLNNTPYEELSKIQVPISYFNEEDISFTYIDSMFSYQLGKDKSSKYYQPKYHRKVFLLSEIRSIFKEQGEPVEGWWGKLPSDFLPYIEAQVWNHKLIRGYLERNSYE</sequence>
<evidence type="ECO:0000313" key="2">
    <source>
        <dbReference type="Proteomes" id="UP000294902"/>
    </source>
</evidence>
<keyword evidence="2" id="KW-1185">Reference proteome</keyword>
<evidence type="ECO:0000313" key="1">
    <source>
        <dbReference type="EMBL" id="TCT15614.1"/>
    </source>
</evidence>
<proteinExistence type="predicted"/>
<protein>
    <submittedName>
        <fullName evidence="1">Uncharacterized protein</fullName>
    </submittedName>
</protein>
<dbReference type="EMBL" id="SMAL01000003">
    <property type="protein sequence ID" value="TCT15614.1"/>
    <property type="molecule type" value="Genomic_DNA"/>
</dbReference>
<dbReference type="Proteomes" id="UP000294902">
    <property type="component" value="Unassembled WGS sequence"/>
</dbReference>
<organism evidence="1 2">
    <name type="scientific">Natranaerovirga pectinivora</name>
    <dbReference type="NCBI Taxonomy" id="682400"/>
    <lineage>
        <taxon>Bacteria</taxon>
        <taxon>Bacillati</taxon>
        <taxon>Bacillota</taxon>
        <taxon>Clostridia</taxon>
        <taxon>Lachnospirales</taxon>
        <taxon>Natranaerovirgaceae</taxon>
        <taxon>Natranaerovirga</taxon>
    </lineage>
</organism>
<comment type="caution">
    <text evidence="1">The sequence shown here is derived from an EMBL/GenBank/DDBJ whole genome shotgun (WGS) entry which is preliminary data.</text>
</comment>
<dbReference type="RefSeq" id="WP_207669173.1">
    <property type="nucleotide sequence ID" value="NZ_SMAL01000003.1"/>
</dbReference>
<gene>
    <name evidence="1" type="ORF">EDC18_103322</name>
</gene>
<dbReference type="AlphaFoldDB" id="A0A4R3MNJ4"/>
<reference evidence="1 2" key="1">
    <citation type="submission" date="2019-03" db="EMBL/GenBank/DDBJ databases">
        <title>Genomic Encyclopedia of Type Strains, Phase IV (KMG-IV): sequencing the most valuable type-strain genomes for metagenomic binning, comparative biology and taxonomic classification.</title>
        <authorList>
            <person name="Goeker M."/>
        </authorList>
    </citation>
    <scope>NUCLEOTIDE SEQUENCE [LARGE SCALE GENOMIC DNA]</scope>
    <source>
        <strain evidence="1 2">DSM 24629</strain>
    </source>
</reference>
<dbReference type="PROSITE" id="PS50096">
    <property type="entry name" value="IQ"/>
    <property type="match status" value="1"/>
</dbReference>
<name>A0A4R3MNJ4_9FIRM</name>
<accession>A0A4R3MNJ4</accession>